<proteinExistence type="inferred from homology"/>
<feature type="compositionally biased region" description="Polar residues" evidence="3">
    <location>
        <begin position="762"/>
        <end position="772"/>
    </location>
</feature>
<dbReference type="PANTHER" id="PTHR47249:SF1">
    <property type="entry name" value="VACUOLAR PROTEIN 8"/>
    <property type="match status" value="1"/>
</dbReference>
<feature type="compositionally biased region" description="Polar residues" evidence="3">
    <location>
        <begin position="20"/>
        <end position="29"/>
    </location>
</feature>
<protein>
    <submittedName>
        <fullName evidence="4">Uncharacterized protein</fullName>
    </submittedName>
</protein>
<feature type="compositionally biased region" description="Basic and acidic residues" evidence="3">
    <location>
        <begin position="1"/>
        <end position="10"/>
    </location>
</feature>
<feature type="compositionally biased region" description="Low complexity" evidence="3">
    <location>
        <begin position="219"/>
        <end position="236"/>
    </location>
</feature>
<feature type="compositionally biased region" description="Basic and acidic residues" evidence="3">
    <location>
        <begin position="88"/>
        <end position="97"/>
    </location>
</feature>
<evidence type="ECO:0000256" key="3">
    <source>
        <dbReference type="SAM" id="MobiDB-lite"/>
    </source>
</evidence>
<feature type="compositionally biased region" description="Low complexity" evidence="3">
    <location>
        <begin position="779"/>
        <end position="810"/>
    </location>
</feature>
<evidence type="ECO:0000313" key="5">
    <source>
        <dbReference type="Proteomes" id="UP001530377"/>
    </source>
</evidence>
<organism evidence="4 5">
    <name type="scientific">Cyclostephanos tholiformis</name>
    <dbReference type="NCBI Taxonomy" id="382380"/>
    <lineage>
        <taxon>Eukaryota</taxon>
        <taxon>Sar</taxon>
        <taxon>Stramenopiles</taxon>
        <taxon>Ochrophyta</taxon>
        <taxon>Bacillariophyta</taxon>
        <taxon>Coscinodiscophyceae</taxon>
        <taxon>Thalassiosirophycidae</taxon>
        <taxon>Stephanodiscales</taxon>
        <taxon>Stephanodiscaceae</taxon>
        <taxon>Cyclostephanos</taxon>
    </lineage>
</organism>
<reference evidence="4 5" key="1">
    <citation type="submission" date="2024-10" db="EMBL/GenBank/DDBJ databases">
        <title>Updated reference genomes for cyclostephanoid diatoms.</title>
        <authorList>
            <person name="Roberts W.R."/>
            <person name="Alverson A.J."/>
        </authorList>
    </citation>
    <scope>NUCLEOTIDE SEQUENCE [LARGE SCALE GENOMIC DNA]</scope>
    <source>
        <strain evidence="4 5">AJA228-03</strain>
    </source>
</reference>
<dbReference type="Proteomes" id="UP001530377">
    <property type="component" value="Unassembled WGS sequence"/>
</dbReference>
<feature type="compositionally biased region" description="Basic and acidic residues" evidence="3">
    <location>
        <begin position="743"/>
        <end position="759"/>
    </location>
</feature>
<comment type="caution">
    <text evidence="4">The sequence shown here is derived from an EMBL/GenBank/DDBJ whole genome shotgun (WGS) entry which is preliminary data.</text>
</comment>
<keyword evidence="2" id="KW-0677">Repeat</keyword>
<feature type="region of interest" description="Disordered" evidence="3">
    <location>
        <begin position="485"/>
        <end position="505"/>
    </location>
</feature>
<keyword evidence="5" id="KW-1185">Reference proteome</keyword>
<dbReference type="SUPFAM" id="SSF48371">
    <property type="entry name" value="ARM repeat"/>
    <property type="match status" value="1"/>
</dbReference>
<dbReference type="InterPro" id="IPR011989">
    <property type="entry name" value="ARM-like"/>
</dbReference>
<gene>
    <name evidence="4" type="ORF">ACHAXA_002784</name>
</gene>
<feature type="compositionally biased region" description="Polar residues" evidence="3">
    <location>
        <begin position="99"/>
        <end position="110"/>
    </location>
</feature>
<dbReference type="AlphaFoldDB" id="A0ABD3RGB2"/>
<accession>A0ABD3RGB2</accession>
<comment type="similarity">
    <text evidence="1">Belongs to the beta-catenin family.</text>
</comment>
<dbReference type="PANTHER" id="PTHR47249">
    <property type="entry name" value="VACUOLAR PROTEIN 8"/>
    <property type="match status" value="1"/>
</dbReference>
<evidence type="ECO:0000313" key="4">
    <source>
        <dbReference type="EMBL" id="KAL3812087.1"/>
    </source>
</evidence>
<feature type="region of interest" description="Disordered" evidence="3">
    <location>
        <begin position="1"/>
        <end position="340"/>
    </location>
</feature>
<dbReference type="InterPro" id="IPR045156">
    <property type="entry name" value="Vac8"/>
</dbReference>
<feature type="compositionally biased region" description="Basic and acidic residues" evidence="3">
    <location>
        <begin position="304"/>
        <end position="314"/>
    </location>
</feature>
<sequence>MVSSSGEKRSLQPPEHGAATTVNSASISNRLHLHHFAVNHSVDGAVPKKSNRPPGPRGGSRGGAQQRTREEGAIMASRASAGVSADSHAIRDHHPDSLDIQSITPNTSYSFEADANDLDTTSLSDYGDPNKMNGINDGNGISPGGGSYSTRSTRYKMALNTRSRQRRLRRMRDPLQTPNSGGAVGDGRSDSLVNPPADADTSSGSRNGSFDGAMPASPPARISSARASSTTVSPAADARPISPHSRLNDNYACYKSGGGGGREVVSPSTTPFVPHHGNSRVVSPHDDESSGMYSRKSPPAPPTARKERDTSRDDDGVDVGRITTTSPRSPFHPPSSRRNHGSLVTEAQEYLPDWKAVNGGWDLSPDEVRDAANFTKIQFQISALGREVEMLSGDECDDAYVAEQAKFSIKDDSFLGRFSPTITNNGGDDDGEGTKQVWQNDVWSDVPAPTSPAKISSEIFHQNVAASLVSLLSADRMIEAGLMAPEINSTEEDEASRDVGGDSPVEVNNTSSFSTDGWSSTKKHLFTFEGGSDPGASRGGEWQGMVQVTRSLFNDDLDDDVRQSMIFQAFRKKMIVPSQQFSDLLSQINRSAGTTIDRAFATRRKNACGALKILSAKEQNKLKICWTVGVLPAIASVLSDVRMVNALDDPIAFAANAEARNRVIATLLNLSVNKKNRMLIVNTPGVLDSMTQTILHDAGEGRQGCCTVLLYLAKTAEARIMIVKGSGVMDALRNVIKVPKDENPQKVRRRIEDDYKRFPGETTLNTMDTGQSRSHHGRSYSSKEYSDSDSNSASSCSHSGGCHSSTSGSAPAGESRNDESTNMSGEVNMVEISRLNESTMATVGAKMVEISFHAADPTSNSKAYMTAESIVTAEGDNVSNLDLYDIDPNRFLHGARLSVFACLLCLVKSQENAFIIARITEMIETLLEVSRLHRSPSHSRAMAVLAHLTRHPKNCHHLVFNFGSLVPVLQAATDSPDKEARRYAFCALQNLSVDKSCRAPIAHSPMVIWSLIQRCKKPTDDEDKADETRMAAMATLQNLSDEPANVIQFTIVQDCISTIIEIARGDSVQGEPTDLASFMAKNTLATLSHWFRKIATSGAERVRKAEIATGGTRAFVNLCNATLAPKVYEQWS</sequence>
<dbReference type="Gene3D" id="1.25.10.10">
    <property type="entry name" value="Leucine-rich Repeat Variant"/>
    <property type="match status" value="2"/>
</dbReference>
<feature type="region of interest" description="Disordered" evidence="3">
    <location>
        <begin position="743"/>
        <end position="824"/>
    </location>
</feature>
<dbReference type="InterPro" id="IPR016024">
    <property type="entry name" value="ARM-type_fold"/>
</dbReference>
<evidence type="ECO:0000256" key="1">
    <source>
        <dbReference type="ARBA" id="ARBA00005462"/>
    </source>
</evidence>
<dbReference type="EMBL" id="JALLPB020000217">
    <property type="protein sequence ID" value="KAL3812087.1"/>
    <property type="molecule type" value="Genomic_DNA"/>
</dbReference>
<name>A0ABD3RGB2_9STRA</name>
<evidence type="ECO:0000256" key="2">
    <source>
        <dbReference type="ARBA" id="ARBA00022737"/>
    </source>
</evidence>